<proteinExistence type="predicted"/>
<evidence type="ECO:0000256" key="1">
    <source>
        <dbReference type="SAM" id="MobiDB-lite"/>
    </source>
</evidence>
<accession>A0ABD0J8D7</accession>
<comment type="caution">
    <text evidence="2">The sequence shown here is derived from an EMBL/GenBank/DDBJ whole genome shotgun (WGS) entry which is preliminary data.</text>
</comment>
<name>A0ABD0J8D7_9CAEN</name>
<dbReference type="AlphaFoldDB" id="A0ABD0J8D7"/>
<dbReference type="Proteomes" id="UP001519460">
    <property type="component" value="Unassembled WGS sequence"/>
</dbReference>
<gene>
    <name evidence="2" type="ORF">BaRGS_00037571</name>
</gene>
<feature type="non-terminal residue" evidence="2">
    <location>
        <position position="1"/>
    </location>
</feature>
<keyword evidence="3" id="KW-1185">Reference proteome</keyword>
<sequence length="87" mass="9087">LTVHCPQTFGKGARYIQSSLGLRNSLGLSQSCILCSLLITITTCGIPFDKCFGAVLHHPPSEQSVKPAHSGPQAATIGSVPATVGRR</sequence>
<organism evidence="2 3">
    <name type="scientific">Batillaria attramentaria</name>
    <dbReference type="NCBI Taxonomy" id="370345"/>
    <lineage>
        <taxon>Eukaryota</taxon>
        <taxon>Metazoa</taxon>
        <taxon>Spiralia</taxon>
        <taxon>Lophotrochozoa</taxon>
        <taxon>Mollusca</taxon>
        <taxon>Gastropoda</taxon>
        <taxon>Caenogastropoda</taxon>
        <taxon>Sorbeoconcha</taxon>
        <taxon>Cerithioidea</taxon>
        <taxon>Batillariidae</taxon>
        <taxon>Batillaria</taxon>
    </lineage>
</organism>
<evidence type="ECO:0000313" key="2">
    <source>
        <dbReference type="EMBL" id="KAK7465880.1"/>
    </source>
</evidence>
<dbReference type="EMBL" id="JACVVK020000567">
    <property type="protein sequence ID" value="KAK7465880.1"/>
    <property type="molecule type" value="Genomic_DNA"/>
</dbReference>
<reference evidence="2 3" key="1">
    <citation type="journal article" date="2023" name="Sci. Data">
        <title>Genome assembly of the Korean intertidal mud-creeper Batillaria attramentaria.</title>
        <authorList>
            <person name="Patra A.K."/>
            <person name="Ho P.T."/>
            <person name="Jun S."/>
            <person name="Lee S.J."/>
            <person name="Kim Y."/>
            <person name="Won Y.J."/>
        </authorList>
    </citation>
    <scope>NUCLEOTIDE SEQUENCE [LARGE SCALE GENOMIC DNA]</scope>
    <source>
        <strain evidence="2">Wonlab-2016</strain>
    </source>
</reference>
<feature type="region of interest" description="Disordered" evidence="1">
    <location>
        <begin position="60"/>
        <end position="87"/>
    </location>
</feature>
<evidence type="ECO:0000313" key="3">
    <source>
        <dbReference type="Proteomes" id="UP001519460"/>
    </source>
</evidence>
<protein>
    <submittedName>
        <fullName evidence="2">Uncharacterized protein</fullName>
    </submittedName>
</protein>